<feature type="compositionally biased region" description="Basic and acidic residues" evidence="1">
    <location>
        <begin position="1"/>
        <end position="11"/>
    </location>
</feature>
<evidence type="ECO:0000313" key="3">
    <source>
        <dbReference type="Proteomes" id="UP000265520"/>
    </source>
</evidence>
<protein>
    <submittedName>
        <fullName evidence="2">Uncharacterized protein</fullName>
    </submittedName>
</protein>
<gene>
    <name evidence="2" type="ORF">A2U01_0099910</name>
</gene>
<evidence type="ECO:0000256" key="1">
    <source>
        <dbReference type="SAM" id="MobiDB-lite"/>
    </source>
</evidence>
<sequence>RDGRFKPRGRDTPTCPSTAYPGMSAPRINSRSEATCTS</sequence>
<feature type="non-terminal residue" evidence="2">
    <location>
        <position position="1"/>
    </location>
</feature>
<evidence type="ECO:0000313" key="2">
    <source>
        <dbReference type="EMBL" id="MCI78639.1"/>
    </source>
</evidence>
<accession>A0A392UUH1</accession>
<name>A0A392UUH1_9FABA</name>
<organism evidence="2 3">
    <name type="scientific">Trifolium medium</name>
    <dbReference type="NCBI Taxonomy" id="97028"/>
    <lineage>
        <taxon>Eukaryota</taxon>
        <taxon>Viridiplantae</taxon>
        <taxon>Streptophyta</taxon>
        <taxon>Embryophyta</taxon>
        <taxon>Tracheophyta</taxon>
        <taxon>Spermatophyta</taxon>
        <taxon>Magnoliopsida</taxon>
        <taxon>eudicotyledons</taxon>
        <taxon>Gunneridae</taxon>
        <taxon>Pentapetalae</taxon>
        <taxon>rosids</taxon>
        <taxon>fabids</taxon>
        <taxon>Fabales</taxon>
        <taxon>Fabaceae</taxon>
        <taxon>Papilionoideae</taxon>
        <taxon>50 kb inversion clade</taxon>
        <taxon>NPAAA clade</taxon>
        <taxon>Hologalegina</taxon>
        <taxon>IRL clade</taxon>
        <taxon>Trifolieae</taxon>
        <taxon>Trifolium</taxon>
    </lineage>
</organism>
<dbReference type="EMBL" id="LXQA010955525">
    <property type="protein sequence ID" value="MCI78639.1"/>
    <property type="molecule type" value="Genomic_DNA"/>
</dbReference>
<feature type="compositionally biased region" description="Polar residues" evidence="1">
    <location>
        <begin position="27"/>
        <end position="38"/>
    </location>
</feature>
<dbReference type="Proteomes" id="UP000265520">
    <property type="component" value="Unassembled WGS sequence"/>
</dbReference>
<feature type="region of interest" description="Disordered" evidence="1">
    <location>
        <begin position="1"/>
        <end position="38"/>
    </location>
</feature>
<comment type="caution">
    <text evidence="2">The sequence shown here is derived from an EMBL/GenBank/DDBJ whole genome shotgun (WGS) entry which is preliminary data.</text>
</comment>
<dbReference type="AlphaFoldDB" id="A0A392UUH1"/>
<proteinExistence type="predicted"/>
<keyword evidence="3" id="KW-1185">Reference proteome</keyword>
<reference evidence="2 3" key="1">
    <citation type="journal article" date="2018" name="Front. Plant Sci.">
        <title>Red Clover (Trifolium pratense) and Zigzag Clover (T. medium) - A Picture of Genomic Similarities and Differences.</title>
        <authorList>
            <person name="Dluhosova J."/>
            <person name="Istvanek J."/>
            <person name="Nedelnik J."/>
            <person name="Repkova J."/>
        </authorList>
    </citation>
    <scope>NUCLEOTIDE SEQUENCE [LARGE SCALE GENOMIC DNA]</scope>
    <source>
        <strain evidence="3">cv. 10/8</strain>
        <tissue evidence="2">Leaf</tissue>
    </source>
</reference>